<accession>H8GN95</accession>
<dbReference type="AlphaFoldDB" id="H8GN95"/>
<name>H8GN95_METAL</name>
<dbReference type="EMBL" id="CM001475">
    <property type="protein sequence ID" value="EIC28324.1"/>
    <property type="molecule type" value="Genomic_DNA"/>
</dbReference>
<sequence>MSISLKQKIGFGLPIVILSYMLFDTLLELFLELLDLAFEGIEYVFDAAIEHLFDTSRHTAQVVTFYLLFLIAAASLYRLSRRLPGWYEAFKAEWIDTRHQLGAVTLDYWHTSSASDRMKWGSAFTIGVGMLMWGLLI</sequence>
<dbReference type="STRING" id="686340.Metal_0473"/>
<feature type="transmembrane region" description="Helical" evidence="1">
    <location>
        <begin position="58"/>
        <end position="77"/>
    </location>
</feature>
<organism evidence="2 3">
    <name type="scientific">Methylomicrobium album BG8</name>
    <dbReference type="NCBI Taxonomy" id="686340"/>
    <lineage>
        <taxon>Bacteria</taxon>
        <taxon>Pseudomonadati</taxon>
        <taxon>Pseudomonadota</taxon>
        <taxon>Gammaproteobacteria</taxon>
        <taxon>Methylococcales</taxon>
        <taxon>Methylococcaceae</taxon>
        <taxon>Methylomicrobium</taxon>
    </lineage>
</organism>
<feature type="transmembrane region" description="Helical" evidence="1">
    <location>
        <begin position="12"/>
        <end position="38"/>
    </location>
</feature>
<keyword evidence="1" id="KW-0812">Transmembrane</keyword>
<reference evidence="2 3" key="1">
    <citation type="journal article" date="2013" name="Genome Announc.">
        <title>Genome Sequence of the Obligate Gammaproteobacterial Methanotroph Methylomicrobium album Strain BG8.</title>
        <authorList>
            <person name="Kits K.D."/>
            <person name="Kalyuzhnaya M.G."/>
            <person name="Klotz M.G."/>
            <person name="Jetten M.S."/>
            <person name="Op den Camp H.J."/>
            <person name="Vuilleumier S."/>
            <person name="Bringel F."/>
            <person name="Dispirito A.A."/>
            <person name="Murrell J.C."/>
            <person name="Bruce D."/>
            <person name="Cheng J.F."/>
            <person name="Copeland A."/>
            <person name="Goodwin L."/>
            <person name="Hauser L."/>
            <person name="Lajus A."/>
            <person name="Land M.L."/>
            <person name="Lapidus A."/>
            <person name="Lucas S."/>
            <person name="Medigue C."/>
            <person name="Pitluck S."/>
            <person name="Woyke T."/>
            <person name="Zeytun A."/>
            <person name="Stein L.Y."/>
        </authorList>
    </citation>
    <scope>NUCLEOTIDE SEQUENCE [LARGE SCALE GENOMIC DNA]</scope>
    <source>
        <strain evidence="2 3">BG8</strain>
    </source>
</reference>
<dbReference type="Proteomes" id="UP000005090">
    <property type="component" value="Chromosome"/>
</dbReference>
<evidence type="ECO:0000256" key="1">
    <source>
        <dbReference type="SAM" id="Phobius"/>
    </source>
</evidence>
<dbReference type="HOGENOM" id="CLU_1862819_0_0_6"/>
<keyword evidence="1" id="KW-0472">Membrane</keyword>
<gene>
    <name evidence="2" type="ORF">Metal_0473</name>
</gene>
<keyword evidence="3" id="KW-1185">Reference proteome</keyword>
<dbReference type="RefSeq" id="WP_005369258.1">
    <property type="nucleotide sequence ID" value="NZ_CM001475.1"/>
</dbReference>
<protein>
    <submittedName>
        <fullName evidence="2">Uncharacterized protein</fullName>
    </submittedName>
</protein>
<evidence type="ECO:0000313" key="2">
    <source>
        <dbReference type="EMBL" id="EIC28324.1"/>
    </source>
</evidence>
<proteinExistence type="predicted"/>
<keyword evidence="1" id="KW-1133">Transmembrane helix</keyword>
<evidence type="ECO:0000313" key="3">
    <source>
        <dbReference type="Proteomes" id="UP000005090"/>
    </source>
</evidence>